<evidence type="ECO:0000313" key="1">
    <source>
        <dbReference type="EMBL" id="DAF52191.1"/>
    </source>
</evidence>
<dbReference type="EMBL" id="BK032630">
    <property type="protein sequence ID" value="DAF52191.1"/>
    <property type="molecule type" value="Genomic_DNA"/>
</dbReference>
<accession>A0A8S5SNC9</accession>
<reference evidence="1" key="1">
    <citation type="journal article" date="2021" name="Proc. Natl. Acad. Sci. U.S.A.">
        <title>A Catalog of Tens of Thousands of Viruses from Human Metagenomes Reveals Hidden Associations with Chronic Diseases.</title>
        <authorList>
            <person name="Tisza M.J."/>
            <person name="Buck C.B."/>
        </authorList>
    </citation>
    <scope>NUCLEOTIDE SEQUENCE</scope>
    <source>
        <strain evidence="1">Ctq8D8</strain>
    </source>
</reference>
<name>A0A8S5SNC9_9CAUD</name>
<organism evidence="1">
    <name type="scientific">Siphoviridae sp. ctq8D8</name>
    <dbReference type="NCBI Taxonomy" id="2827944"/>
    <lineage>
        <taxon>Viruses</taxon>
        <taxon>Duplodnaviria</taxon>
        <taxon>Heunggongvirae</taxon>
        <taxon>Uroviricota</taxon>
        <taxon>Caudoviricetes</taxon>
    </lineage>
</organism>
<proteinExistence type="predicted"/>
<sequence length="56" mass="6531">MTYDGGQEIYVTCNLSYTCRYQVYDRHTDFPLEWRGCMLSYIFSNRLTPPVGGSKP</sequence>
<protein>
    <submittedName>
        <fullName evidence="1">Uncharacterized protein</fullName>
    </submittedName>
</protein>